<proteinExistence type="predicted"/>
<dbReference type="AlphaFoldDB" id="A0A1B6P745"/>
<protein>
    <submittedName>
        <fullName evidence="1">Uncharacterized protein</fullName>
    </submittedName>
</protein>
<dbReference type="EMBL" id="CM000768">
    <property type="protein sequence ID" value="KXG21528.1"/>
    <property type="molecule type" value="Genomic_DNA"/>
</dbReference>
<dbReference type="InParanoid" id="A0A1B6P745"/>
<organism evidence="1 2">
    <name type="scientific">Sorghum bicolor</name>
    <name type="common">Sorghum</name>
    <name type="synonym">Sorghum vulgare</name>
    <dbReference type="NCBI Taxonomy" id="4558"/>
    <lineage>
        <taxon>Eukaryota</taxon>
        <taxon>Viridiplantae</taxon>
        <taxon>Streptophyta</taxon>
        <taxon>Embryophyta</taxon>
        <taxon>Tracheophyta</taxon>
        <taxon>Spermatophyta</taxon>
        <taxon>Magnoliopsida</taxon>
        <taxon>Liliopsida</taxon>
        <taxon>Poales</taxon>
        <taxon>Poaceae</taxon>
        <taxon>PACMAD clade</taxon>
        <taxon>Panicoideae</taxon>
        <taxon>Andropogonodae</taxon>
        <taxon>Andropogoneae</taxon>
        <taxon>Sorghinae</taxon>
        <taxon>Sorghum</taxon>
    </lineage>
</organism>
<gene>
    <name evidence="1" type="ORF">SORBI_3009G076600</name>
</gene>
<accession>A0A1B6P745</accession>
<dbReference type="Proteomes" id="UP000000768">
    <property type="component" value="Chromosome 9"/>
</dbReference>
<sequence length="80" mass="9475">MSLYIYIYRYKIKLGVPKLGPSHIIVELYMHICQKQSMPSYVYHQYMHVSFLVICEMDYISSFPNNIDSHGIHVVQVYNS</sequence>
<keyword evidence="2" id="KW-1185">Reference proteome</keyword>
<evidence type="ECO:0000313" key="1">
    <source>
        <dbReference type="EMBL" id="KXG21528.1"/>
    </source>
</evidence>
<evidence type="ECO:0000313" key="2">
    <source>
        <dbReference type="Proteomes" id="UP000000768"/>
    </source>
</evidence>
<name>A0A1B6P745_SORBI</name>
<reference evidence="2" key="2">
    <citation type="journal article" date="2018" name="Plant J.">
        <title>The Sorghum bicolor reference genome: improved assembly, gene annotations, a transcriptome atlas, and signatures of genome organization.</title>
        <authorList>
            <person name="McCormick R.F."/>
            <person name="Truong S.K."/>
            <person name="Sreedasyam A."/>
            <person name="Jenkins J."/>
            <person name="Shu S."/>
            <person name="Sims D."/>
            <person name="Kennedy M."/>
            <person name="Amirebrahimi M."/>
            <person name="Weers B.D."/>
            <person name="McKinley B."/>
            <person name="Mattison A."/>
            <person name="Morishige D.T."/>
            <person name="Grimwood J."/>
            <person name="Schmutz J."/>
            <person name="Mullet J.E."/>
        </authorList>
    </citation>
    <scope>NUCLEOTIDE SEQUENCE [LARGE SCALE GENOMIC DNA]</scope>
    <source>
        <strain evidence="2">cv. BTx623</strain>
    </source>
</reference>
<reference evidence="1 2" key="1">
    <citation type="journal article" date="2009" name="Nature">
        <title>The Sorghum bicolor genome and the diversification of grasses.</title>
        <authorList>
            <person name="Paterson A.H."/>
            <person name="Bowers J.E."/>
            <person name="Bruggmann R."/>
            <person name="Dubchak I."/>
            <person name="Grimwood J."/>
            <person name="Gundlach H."/>
            <person name="Haberer G."/>
            <person name="Hellsten U."/>
            <person name="Mitros T."/>
            <person name="Poliakov A."/>
            <person name="Schmutz J."/>
            <person name="Spannagl M."/>
            <person name="Tang H."/>
            <person name="Wang X."/>
            <person name="Wicker T."/>
            <person name="Bharti A.K."/>
            <person name="Chapman J."/>
            <person name="Feltus F.A."/>
            <person name="Gowik U."/>
            <person name="Grigoriev I.V."/>
            <person name="Lyons E."/>
            <person name="Maher C.A."/>
            <person name="Martis M."/>
            <person name="Narechania A."/>
            <person name="Otillar R.P."/>
            <person name="Penning B.W."/>
            <person name="Salamov A.A."/>
            <person name="Wang Y."/>
            <person name="Zhang L."/>
            <person name="Carpita N.C."/>
            <person name="Freeling M."/>
            <person name="Gingle A.R."/>
            <person name="Hash C.T."/>
            <person name="Keller B."/>
            <person name="Klein P."/>
            <person name="Kresovich S."/>
            <person name="McCann M.C."/>
            <person name="Ming R."/>
            <person name="Peterson D.G."/>
            <person name="Mehboob-ur-Rahman"/>
            <person name="Ware D."/>
            <person name="Westhoff P."/>
            <person name="Mayer K.F."/>
            <person name="Messing J."/>
            <person name="Rokhsar D.S."/>
        </authorList>
    </citation>
    <scope>NUCLEOTIDE SEQUENCE [LARGE SCALE GENOMIC DNA]</scope>
    <source>
        <strain evidence="2">cv. BTx623</strain>
    </source>
</reference>
<dbReference type="Gramene" id="KXG21528">
    <property type="protein sequence ID" value="KXG21528"/>
    <property type="gene ID" value="SORBI_3009G076600"/>
</dbReference>